<dbReference type="KEGG" id="baqk:QN215_05350"/>
<name>A0AB39U423_9BIFI</name>
<gene>
    <name evidence="1" type="ORF">QN215_05350</name>
</gene>
<dbReference type="RefSeq" id="WP_369343330.1">
    <property type="nucleotide sequence ID" value="NZ_CP129674.1"/>
</dbReference>
<dbReference type="EMBL" id="CP129674">
    <property type="protein sequence ID" value="XDS43735.1"/>
    <property type="molecule type" value="Genomic_DNA"/>
</dbReference>
<accession>A0AB39U423</accession>
<sequence length="86" mass="10306">MNDSMHYHLSKPSQEELRFASRLRKRAVVRRPRIVYLTGTAKVVRELKREMERQGITHHSLQTAQESRKKWLKPCLMMAMCVRRMP</sequence>
<dbReference type="AlphaFoldDB" id="A0AB39U423"/>
<organism evidence="1">
    <name type="scientific">Bifidobacterium aquikefiricola</name>
    <dbReference type="NCBI Taxonomy" id="3059038"/>
    <lineage>
        <taxon>Bacteria</taxon>
        <taxon>Bacillati</taxon>
        <taxon>Actinomycetota</taxon>
        <taxon>Actinomycetes</taxon>
        <taxon>Bifidobacteriales</taxon>
        <taxon>Bifidobacteriaceae</taxon>
        <taxon>Bifidobacterium</taxon>
    </lineage>
</organism>
<proteinExistence type="predicted"/>
<evidence type="ECO:0000313" key="1">
    <source>
        <dbReference type="EMBL" id="XDS43735.1"/>
    </source>
</evidence>
<protein>
    <submittedName>
        <fullName evidence="1">Uncharacterized protein</fullName>
    </submittedName>
</protein>
<reference evidence="1" key="1">
    <citation type="submission" date="2023-07" db="EMBL/GenBank/DDBJ databases">
        <title>Bifidobacterium aquikefiriaerophilum sp. nov. and Bifidobacterium eccum sp. nov., isolated from water kefir.</title>
        <authorList>
            <person name="Breselge S."/>
            <person name="Bellassi P."/>
            <person name="Barcenilla C."/>
            <person name="Alvarez-Ordonez A."/>
            <person name="Morelli L."/>
            <person name="Cotter P.D."/>
        </authorList>
    </citation>
    <scope>NUCLEOTIDE SEQUENCE</scope>
    <source>
        <strain evidence="1">WK041_4_12</strain>
    </source>
</reference>